<dbReference type="Gene3D" id="3.40.525.10">
    <property type="entry name" value="CRAL-TRIO lipid binding domain"/>
    <property type="match status" value="1"/>
</dbReference>
<dbReference type="InterPro" id="IPR036865">
    <property type="entry name" value="CRAL-TRIO_dom_sf"/>
</dbReference>
<sequence length="619" mass="71318">MGACNFRNGCQPPHEQYIGKDRRFRNDWPLYGFMMRGKEQLNSFRAAINKVNRIPVCRCGPNKATFVYFYLRKGHCPHAFEQGRPVSQNACLFEGDTPPKNRPHKVAMVLKNETQRRIFLALLPHCADLKMTTDVDADEGMRRTAVEDDTNNIMLDVSEAVAKENDNDNDLEEVDMKAVDDFMSKEISELSYRDRYLINLDVRGMNVLASTEPNELYLIGLEALDEQILLGMTTPSASASTSTTKRIMDHQQQQMKYNYKYYRLAEKLISPMIKSKEFRSKFARANCFDPVKAANRMEMYLEILCENFGNDALTRQVKLTDLDKVERDLLKSGCLQILPFRDSAGRRIVASLGNFGTHIHTPKNKMKVLIYVMQALSEDEETQKQGCVLLFWPLDPKYSISRELSRIIQVAPIRFSAVHFMLYDTPRFRKFGAWKLLALPKEARARTRIHFGSIHQCQQEVIAYGISSHFLPVTNTGNIKNQNLLRWIAFRQAKERASVLGIQFNGIDCPLVKDVLTGKGPHVSSNPANVVYRKIMESRFLEHRDAATADRKTVISREIVDKLVRNGGRFLMKKESWWVNGDRETAREKDLCLSIVVTYVMQYLWITWRKGTRKSMTTY</sequence>
<organism evidence="2 3">
    <name type="scientific">Fragilariopsis cylindrus CCMP1102</name>
    <dbReference type="NCBI Taxonomy" id="635003"/>
    <lineage>
        <taxon>Eukaryota</taxon>
        <taxon>Sar</taxon>
        <taxon>Stramenopiles</taxon>
        <taxon>Ochrophyta</taxon>
        <taxon>Bacillariophyta</taxon>
        <taxon>Bacillariophyceae</taxon>
        <taxon>Bacillariophycidae</taxon>
        <taxon>Bacillariales</taxon>
        <taxon>Bacillariaceae</taxon>
        <taxon>Fragilariopsis</taxon>
    </lineage>
</organism>
<dbReference type="EMBL" id="KV784355">
    <property type="protein sequence ID" value="OEU19761.1"/>
    <property type="molecule type" value="Genomic_DNA"/>
</dbReference>
<evidence type="ECO:0000259" key="1">
    <source>
        <dbReference type="Pfam" id="PF20710"/>
    </source>
</evidence>
<dbReference type="AlphaFoldDB" id="A0A1E7FNL8"/>
<dbReference type="InterPro" id="IPR049227">
    <property type="entry name" value="DUF6824"/>
</dbReference>
<dbReference type="Pfam" id="PF20710">
    <property type="entry name" value="DUF6824"/>
    <property type="match status" value="1"/>
</dbReference>
<evidence type="ECO:0000313" key="2">
    <source>
        <dbReference type="EMBL" id="OEU19761.1"/>
    </source>
</evidence>
<dbReference type="KEGG" id="fcy:FRACYDRAFT_235819"/>
<name>A0A1E7FNL8_9STRA</name>
<reference evidence="2 3" key="1">
    <citation type="submission" date="2016-09" db="EMBL/GenBank/DDBJ databases">
        <title>Extensive genetic diversity and differential bi-allelic expression allows diatom success in the polar Southern Ocean.</title>
        <authorList>
            <consortium name="DOE Joint Genome Institute"/>
            <person name="Mock T."/>
            <person name="Otillar R.P."/>
            <person name="Strauss J."/>
            <person name="Dupont C."/>
            <person name="Frickenhaus S."/>
            <person name="Maumus F."/>
            <person name="Mcmullan M."/>
            <person name="Sanges R."/>
            <person name="Schmutz J."/>
            <person name="Toseland A."/>
            <person name="Valas R."/>
            <person name="Veluchamy A."/>
            <person name="Ward B.J."/>
            <person name="Allen A."/>
            <person name="Barry K."/>
            <person name="Falciatore A."/>
            <person name="Ferrante M."/>
            <person name="Fortunato A.E."/>
            <person name="Gloeckner G."/>
            <person name="Gruber A."/>
            <person name="Hipkin R."/>
            <person name="Janech M."/>
            <person name="Kroth P."/>
            <person name="Leese F."/>
            <person name="Lindquist E."/>
            <person name="Lyon B.R."/>
            <person name="Martin J."/>
            <person name="Mayer C."/>
            <person name="Parker M."/>
            <person name="Quesneville H."/>
            <person name="Raymond J."/>
            <person name="Uhlig C."/>
            <person name="Valentin K.U."/>
            <person name="Worden A.Z."/>
            <person name="Armbrust E.V."/>
            <person name="Bowler C."/>
            <person name="Green B."/>
            <person name="Moulton V."/>
            <person name="Van Oosterhout C."/>
            <person name="Grigoriev I."/>
        </authorList>
    </citation>
    <scope>NUCLEOTIDE SEQUENCE [LARGE SCALE GENOMIC DNA]</scope>
    <source>
        <strain evidence="2 3">CCMP1102</strain>
    </source>
</reference>
<accession>A0A1E7FNL8</accession>
<gene>
    <name evidence="2" type="ORF">FRACYDRAFT_235819</name>
</gene>
<dbReference type="Proteomes" id="UP000095751">
    <property type="component" value="Unassembled WGS sequence"/>
</dbReference>
<proteinExistence type="predicted"/>
<keyword evidence="3" id="KW-1185">Reference proteome</keyword>
<feature type="domain" description="DUF6824" evidence="1">
    <location>
        <begin position="514"/>
        <end position="589"/>
    </location>
</feature>
<dbReference type="InParanoid" id="A0A1E7FNL8"/>
<dbReference type="OrthoDB" id="75724at2759"/>
<protein>
    <recommendedName>
        <fullName evidence="1">DUF6824 domain-containing protein</fullName>
    </recommendedName>
</protein>
<evidence type="ECO:0000313" key="3">
    <source>
        <dbReference type="Proteomes" id="UP000095751"/>
    </source>
</evidence>